<feature type="region of interest" description="Disordered" evidence="1">
    <location>
        <begin position="52"/>
        <end position="72"/>
    </location>
</feature>
<reference evidence="2 3" key="1">
    <citation type="journal article" date="2016" name="Mol. Biol. Evol.">
        <title>Comparative Genomics of Early-Diverging Mushroom-Forming Fungi Provides Insights into the Origins of Lignocellulose Decay Capabilities.</title>
        <authorList>
            <person name="Nagy L.G."/>
            <person name="Riley R."/>
            <person name="Tritt A."/>
            <person name="Adam C."/>
            <person name="Daum C."/>
            <person name="Floudas D."/>
            <person name="Sun H."/>
            <person name="Yadav J.S."/>
            <person name="Pangilinan J."/>
            <person name="Larsson K.H."/>
            <person name="Matsuura K."/>
            <person name="Barry K."/>
            <person name="Labutti K."/>
            <person name="Kuo R."/>
            <person name="Ohm R.A."/>
            <person name="Bhattacharya S.S."/>
            <person name="Shirouzu T."/>
            <person name="Yoshinaga Y."/>
            <person name="Martin F.M."/>
            <person name="Grigoriev I.V."/>
            <person name="Hibbett D.S."/>
        </authorList>
    </citation>
    <scope>NUCLEOTIDE SEQUENCE [LARGE SCALE GENOMIC DNA]</scope>
    <source>
        <strain evidence="2 3">CBS 109695</strain>
    </source>
</reference>
<proteinExistence type="predicted"/>
<evidence type="ECO:0000313" key="3">
    <source>
        <dbReference type="Proteomes" id="UP000076532"/>
    </source>
</evidence>
<organism evidence="2 3">
    <name type="scientific">Athelia psychrophila</name>
    <dbReference type="NCBI Taxonomy" id="1759441"/>
    <lineage>
        <taxon>Eukaryota</taxon>
        <taxon>Fungi</taxon>
        <taxon>Dikarya</taxon>
        <taxon>Basidiomycota</taxon>
        <taxon>Agaricomycotina</taxon>
        <taxon>Agaricomycetes</taxon>
        <taxon>Agaricomycetidae</taxon>
        <taxon>Atheliales</taxon>
        <taxon>Atheliaceae</taxon>
        <taxon>Athelia</taxon>
    </lineage>
</organism>
<feature type="compositionally biased region" description="Basic residues" evidence="1">
    <location>
        <begin position="52"/>
        <end position="64"/>
    </location>
</feature>
<keyword evidence="3" id="KW-1185">Reference proteome</keyword>
<evidence type="ECO:0000313" key="2">
    <source>
        <dbReference type="EMBL" id="KZP30062.1"/>
    </source>
</evidence>
<dbReference type="EMBL" id="KV417495">
    <property type="protein sequence ID" value="KZP30062.1"/>
    <property type="molecule type" value="Genomic_DNA"/>
</dbReference>
<protein>
    <submittedName>
        <fullName evidence="2">Uncharacterized protein</fullName>
    </submittedName>
</protein>
<gene>
    <name evidence="2" type="ORF">FIBSPDRAFT_884356</name>
</gene>
<feature type="region of interest" description="Disordered" evidence="1">
    <location>
        <begin position="122"/>
        <end position="145"/>
    </location>
</feature>
<accession>A0A166T0W8</accession>
<sequence>MAQLRYPFTTSAATWRYSCVVCGEGGRQSCLRCEGTVRKVVRDWRYRDWKKERRRRATRKKRVRVGGAGSRSAWGPRGGVVIRTLCAGTSARAAAKGKVEELEVVAQQEGPRLLSLVTKHPPQDLQLPATPKSPSCPPGDKQLQRRGKTSYNFDFSLGAETSDCHPAEAAWPLTFTETKPATYIVASWEVEGVCACSGKYRSVFFLRYCRKRDHDGMTVTKVPVNYRGVVPMPQLTTQGWVKRFRGSESLHKELTGYLRSKVRAQRHLKLLRELFAQALEPKGPSLVVLLLNVLLLV</sequence>
<evidence type="ECO:0000256" key="1">
    <source>
        <dbReference type="SAM" id="MobiDB-lite"/>
    </source>
</evidence>
<name>A0A166T0W8_9AGAM</name>
<dbReference type="AlphaFoldDB" id="A0A166T0W8"/>
<dbReference type="Proteomes" id="UP000076532">
    <property type="component" value="Unassembled WGS sequence"/>
</dbReference>